<dbReference type="PANTHER" id="PTHR31917:SF153">
    <property type="entry name" value="DUF724 DOMAIN-CONTAINING PROTEIN 3-RELATED"/>
    <property type="match status" value="1"/>
</dbReference>
<feature type="compositionally biased region" description="Basic and acidic residues" evidence="4">
    <location>
        <begin position="264"/>
        <end position="274"/>
    </location>
</feature>
<dbReference type="InterPro" id="IPR014002">
    <property type="entry name" value="Agenet_dom_plant"/>
</dbReference>
<keyword evidence="2" id="KW-0341">Growth regulation</keyword>
<dbReference type="EMBL" id="VAHF01000012">
    <property type="protein sequence ID" value="TXG49215.1"/>
    <property type="molecule type" value="Genomic_DNA"/>
</dbReference>
<accession>A0A5C7GXL2</accession>
<dbReference type="InterPro" id="IPR007930">
    <property type="entry name" value="DUF724"/>
</dbReference>
<evidence type="ECO:0000256" key="3">
    <source>
        <dbReference type="SAM" id="Coils"/>
    </source>
</evidence>
<dbReference type="PANTHER" id="PTHR31917">
    <property type="entry name" value="AGENET DOMAIN-CONTAINING PROTEIN-RELATED"/>
    <property type="match status" value="1"/>
</dbReference>
<protein>
    <recommendedName>
        <fullName evidence="5">Agenet domain-containing protein</fullName>
    </recommendedName>
</protein>
<dbReference type="SMART" id="SM00743">
    <property type="entry name" value="Agenet"/>
    <property type="match status" value="2"/>
</dbReference>
<reference evidence="7" key="1">
    <citation type="journal article" date="2019" name="Gigascience">
        <title>De novo genome assembly of the endangered Acer yangbiense, a plant species with extremely small populations endemic to Yunnan Province, China.</title>
        <authorList>
            <person name="Yang J."/>
            <person name="Wariss H.M."/>
            <person name="Tao L."/>
            <person name="Zhang R."/>
            <person name="Yun Q."/>
            <person name="Hollingsworth P."/>
            <person name="Dao Z."/>
            <person name="Luo G."/>
            <person name="Guo H."/>
            <person name="Ma Y."/>
            <person name="Sun W."/>
        </authorList>
    </citation>
    <scope>NUCLEOTIDE SEQUENCE [LARGE SCALE GENOMIC DNA]</scope>
    <source>
        <strain evidence="7">cv. Malutang</strain>
    </source>
</reference>
<evidence type="ECO:0000256" key="1">
    <source>
        <dbReference type="ARBA" id="ARBA00022448"/>
    </source>
</evidence>
<dbReference type="OrthoDB" id="687110at2759"/>
<dbReference type="InterPro" id="IPR008395">
    <property type="entry name" value="Agenet-like_dom"/>
</dbReference>
<dbReference type="CDD" id="cd20406">
    <property type="entry name" value="Tudor_Agenet_AtDUF_rpt2_4"/>
    <property type="match status" value="1"/>
</dbReference>
<evidence type="ECO:0000259" key="5">
    <source>
        <dbReference type="SMART" id="SM00743"/>
    </source>
</evidence>
<gene>
    <name evidence="6" type="ORF">EZV62_025090</name>
</gene>
<proteinExistence type="predicted"/>
<keyword evidence="3" id="KW-0175">Coiled coil</keyword>
<dbReference type="Proteomes" id="UP000323000">
    <property type="component" value="Chromosome 12"/>
</dbReference>
<dbReference type="Pfam" id="PF05641">
    <property type="entry name" value="Agenet"/>
    <property type="match status" value="1"/>
</dbReference>
<dbReference type="AlphaFoldDB" id="A0A5C7GXL2"/>
<feature type="region of interest" description="Disordered" evidence="4">
    <location>
        <begin position="225"/>
        <end position="274"/>
    </location>
</feature>
<name>A0A5C7GXL2_9ROSI</name>
<feature type="domain" description="Agenet" evidence="5">
    <location>
        <begin position="157"/>
        <end position="216"/>
    </location>
</feature>
<evidence type="ECO:0000256" key="2">
    <source>
        <dbReference type="ARBA" id="ARBA00022604"/>
    </source>
</evidence>
<feature type="coiled-coil region" evidence="3">
    <location>
        <begin position="441"/>
        <end position="516"/>
    </location>
</feature>
<sequence length="551" mass="62363">MIRIVDVGARRSDLLCWAIRTDTEDRAPSLDRVEELCCGPEISRELHLTGDGEILGSSSSSSPSSSLKKKMSFWNIDLFAKGKLVEVSSDEEGFTGAWFVAKVLDHPSTSPTPPDKMKFLVEYESLLCQDGSKLLIETVDFKFLRPQPPPPSYDEQHKFQVNDLVDAFYNDGWWIGVVSEVFKKEESLQYSVLFENPSHMVTFRPSELRLHLDWVGDKWVKPQKQQVLQNKTNSKGREKRGKHKEAESSSQRRKRGKLVKSSLKGKESDGAEGVTDKMIVEDSITIGVESAITGDTTEKVTEFSDTASKTKDIDMANMPCDDMIDVDELLSMCSPTNLVDSRAATVDSSPYENQNLQFLESSPVLKFVRSLEEFQLMPQKPHFSPLGECEVVCREGLAIKHMMTFVNVMKETSKIQVNTSRSIIDNLLKCLPELESHGFDVKDLQSRLLELQSMKASLEQLETKWNDVKCEIKTRTSEGTKIKAELDDAMKEIEELEEKMKVAEEKKTRLLSLNEEIDSKIATLKPRDDLLDEDIQKVQHNIANLATSPWK</sequence>
<evidence type="ECO:0000313" key="6">
    <source>
        <dbReference type="EMBL" id="TXG49215.1"/>
    </source>
</evidence>
<keyword evidence="7" id="KW-1185">Reference proteome</keyword>
<evidence type="ECO:0000313" key="7">
    <source>
        <dbReference type="Proteomes" id="UP000323000"/>
    </source>
</evidence>
<dbReference type="CDD" id="cd20405">
    <property type="entry name" value="Tudor_Agenet_AtDUF_rpt1_3"/>
    <property type="match status" value="1"/>
</dbReference>
<keyword evidence="1" id="KW-0813">Transport</keyword>
<comment type="caution">
    <text evidence="6">The sequence shown here is derived from an EMBL/GenBank/DDBJ whole genome shotgun (WGS) entry which is preliminary data.</text>
</comment>
<feature type="domain" description="Agenet" evidence="5">
    <location>
        <begin position="77"/>
        <end position="152"/>
    </location>
</feature>
<evidence type="ECO:0000256" key="4">
    <source>
        <dbReference type="SAM" id="MobiDB-lite"/>
    </source>
</evidence>
<dbReference type="Pfam" id="PF05266">
    <property type="entry name" value="DUF724"/>
    <property type="match status" value="1"/>
</dbReference>
<organism evidence="6 7">
    <name type="scientific">Acer yangbiense</name>
    <dbReference type="NCBI Taxonomy" id="1000413"/>
    <lineage>
        <taxon>Eukaryota</taxon>
        <taxon>Viridiplantae</taxon>
        <taxon>Streptophyta</taxon>
        <taxon>Embryophyta</taxon>
        <taxon>Tracheophyta</taxon>
        <taxon>Spermatophyta</taxon>
        <taxon>Magnoliopsida</taxon>
        <taxon>eudicotyledons</taxon>
        <taxon>Gunneridae</taxon>
        <taxon>Pentapetalae</taxon>
        <taxon>rosids</taxon>
        <taxon>malvids</taxon>
        <taxon>Sapindales</taxon>
        <taxon>Sapindaceae</taxon>
        <taxon>Hippocastanoideae</taxon>
        <taxon>Acereae</taxon>
        <taxon>Acer</taxon>
    </lineage>
</organism>